<proteinExistence type="predicted"/>
<dbReference type="VEuPathDB" id="FungiDB:F4678DRAFT_485335"/>
<feature type="compositionally biased region" description="Acidic residues" evidence="1">
    <location>
        <begin position="123"/>
        <end position="132"/>
    </location>
</feature>
<dbReference type="AlphaFoldDB" id="A0A9W8NMD2"/>
<feature type="region of interest" description="Disordered" evidence="1">
    <location>
        <begin position="110"/>
        <end position="150"/>
    </location>
</feature>
<name>A0A9W8NMD2_9PEZI</name>
<keyword evidence="3" id="KW-1185">Reference proteome</keyword>
<comment type="caution">
    <text evidence="2">The sequence shown here is derived from an EMBL/GenBank/DDBJ whole genome shotgun (WGS) entry which is preliminary data.</text>
</comment>
<dbReference type="Proteomes" id="UP001148614">
    <property type="component" value="Unassembled WGS sequence"/>
</dbReference>
<evidence type="ECO:0000313" key="3">
    <source>
        <dbReference type="Proteomes" id="UP001148614"/>
    </source>
</evidence>
<evidence type="ECO:0000256" key="1">
    <source>
        <dbReference type="SAM" id="MobiDB-lite"/>
    </source>
</evidence>
<evidence type="ECO:0000313" key="2">
    <source>
        <dbReference type="EMBL" id="KAJ3579306.1"/>
    </source>
</evidence>
<sequence length="360" mass="39235">MNAPQVEAFTSMADTLCELALDNPTWRIIELDTIVAAEFEGLFTRYPENPAELVDFNFWLNLQDKATSHLGIPLIEPRLKMKTGSPGRVVGFRIAQNQASRACIADSQTVKNTAGKSTADAAEREDESDGDTSDAISDTSFTPPKNLGKYARVDNEGRRHVMLQPQPEPQKQQRFVQRDTNGRRQILPPPGFNDCAPREIESEPAQLTFERKRVLKKPAVECGGISLAVKESRGETASRAATSKSTAVRKRIFKAGVGRRGISLALKKSPSETSICAAAATRAEKTKKKKKSHSAAKQKANDSRWLGIGAAEEDLRTRGRSSVRRSLACQYVLSEPAGCSAMAIAGASVLIVSTCYELEA</sequence>
<feature type="compositionally biased region" description="Polar residues" evidence="1">
    <location>
        <begin position="134"/>
        <end position="143"/>
    </location>
</feature>
<reference evidence="2" key="1">
    <citation type="submission" date="2022-07" db="EMBL/GenBank/DDBJ databases">
        <title>Genome Sequence of Xylaria arbuscula.</title>
        <authorList>
            <person name="Buettner E."/>
        </authorList>
    </citation>
    <scope>NUCLEOTIDE SEQUENCE</scope>
    <source>
        <strain evidence="2">VT107</strain>
    </source>
</reference>
<dbReference type="EMBL" id="JANPWZ010000109">
    <property type="protein sequence ID" value="KAJ3579306.1"/>
    <property type="molecule type" value="Genomic_DNA"/>
</dbReference>
<protein>
    <submittedName>
        <fullName evidence="2">Uncharacterized protein</fullName>
    </submittedName>
</protein>
<accession>A0A9W8NMD2</accession>
<gene>
    <name evidence="2" type="ORF">NPX13_g1255</name>
</gene>
<organism evidence="2 3">
    <name type="scientific">Xylaria arbuscula</name>
    <dbReference type="NCBI Taxonomy" id="114810"/>
    <lineage>
        <taxon>Eukaryota</taxon>
        <taxon>Fungi</taxon>
        <taxon>Dikarya</taxon>
        <taxon>Ascomycota</taxon>
        <taxon>Pezizomycotina</taxon>
        <taxon>Sordariomycetes</taxon>
        <taxon>Xylariomycetidae</taxon>
        <taxon>Xylariales</taxon>
        <taxon>Xylariaceae</taxon>
        <taxon>Xylaria</taxon>
    </lineage>
</organism>
<feature type="region of interest" description="Disordered" evidence="1">
    <location>
        <begin position="163"/>
        <end position="193"/>
    </location>
</feature>